<keyword evidence="10" id="KW-1185">Reference proteome</keyword>
<comment type="caution">
    <text evidence="9">The sequence shown here is derived from an EMBL/GenBank/DDBJ whole genome shotgun (WGS) entry which is preliminary data.</text>
</comment>
<reference evidence="9 10" key="1">
    <citation type="submission" date="2016-07" db="EMBL/GenBank/DDBJ databases">
        <title>Pervasive Adenine N6-methylation of Active Genes in Fungi.</title>
        <authorList>
            <consortium name="DOE Joint Genome Institute"/>
            <person name="Mondo S.J."/>
            <person name="Dannebaum R.O."/>
            <person name="Kuo R.C."/>
            <person name="Labutti K."/>
            <person name="Haridas S."/>
            <person name="Kuo A."/>
            <person name="Salamov A."/>
            <person name="Ahrendt S.R."/>
            <person name="Lipzen A."/>
            <person name="Sullivan W."/>
            <person name="Andreopoulos W.B."/>
            <person name="Clum A."/>
            <person name="Lindquist E."/>
            <person name="Daum C."/>
            <person name="Ramamoorthy G.K."/>
            <person name="Gryganskyi A."/>
            <person name="Culley D."/>
            <person name="Magnuson J.K."/>
            <person name="James T.Y."/>
            <person name="O'Malley M.A."/>
            <person name="Stajich J.E."/>
            <person name="Spatafora J.W."/>
            <person name="Visel A."/>
            <person name="Grigoriev I.V."/>
        </authorList>
    </citation>
    <scope>NUCLEOTIDE SEQUENCE [LARGE SCALE GENOMIC DNA]</scope>
    <source>
        <strain evidence="9 10">PL171</strain>
    </source>
</reference>
<keyword evidence="3" id="KW-0509">mRNA transport</keyword>
<feature type="region of interest" description="Disordered" evidence="8">
    <location>
        <begin position="34"/>
        <end position="54"/>
    </location>
</feature>
<dbReference type="EMBL" id="MCFL01000089">
    <property type="protein sequence ID" value="ORZ30310.1"/>
    <property type="molecule type" value="Genomic_DNA"/>
</dbReference>
<protein>
    <submittedName>
        <fullName evidence="9">Uncharacterized protein</fullName>
    </submittedName>
</protein>
<proteinExistence type="predicted"/>
<dbReference type="Proteomes" id="UP000193411">
    <property type="component" value="Unassembled WGS sequence"/>
</dbReference>
<dbReference type="GO" id="GO:0017056">
    <property type="term" value="F:structural constituent of nuclear pore"/>
    <property type="evidence" value="ECO:0007669"/>
    <property type="project" value="InterPro"/>
</dbReference>
<evidence type="ECO:0000256" key="6">
    <source>
        <dbReference type="ARBA" id="ARBA00023132"/>
    </source>
</evidence>
<evidence type="ECO:0000256" key="5">
    <source>
        <dbReference type="ARBA" id="ARBA00023010"/>
    </source>
</evidence>
<keyword evidence="6" id="KW-0906">Nuclear pore complex</keyword>
<dbReference type="Gene3D" id="6.10.140.1350">
    <property type="match status" value="1"/>
</dbReference>
<evidence type="ECO:0000256" key="7">
    <source>
        <dbReference type="ARBA" id="ARBA00023242"/>
    </source>
</evidence>
<dbReference type="AlphaFoldDB" id="A0A1Y2H6X2"/>
<gene>
    <name evidence="9" type="ORF">BCR44DRAFT_1317585</name>
</gene>
<dbReference type="STRING" id="765915.A0A1Y2H6X2"/>
<evidence type="ECO:0000313" key="9">
    <source>
        <dbReference type="EMBL" id="ORZ30310.1"/>
    </source>
</evidence>
<keyword evidence="2" id="KW-0813">Transport</keyword>
<name>A0A1Y2H6X2_9FUNG</name>
<feature type="compositionally biased region" description="Low complexity" evidence="8">
    <location>
        <begin position="34"/>
        <end position="47"/>
    </location>
</feature>
<dbReference type="PANTHER" id="PTHR13437:SF2">
    <property type="entry name" value="NUCLEOPORIN P58_P45"/>
    <property type="match status" value="1"/>
</dbReference>
<feature type="region of interest" description="Disordered" evidence="8">
    <location>
        <begin position="77"/>
        <end position="96"/>
    </location>
</feature>
<evidence type="ECO:0000256" key="2">
    <source>
        <dbReference type="ARBA" id="ARBA00022448"/>
    </source>
</evidence>
<dbReference type="InterPro" id="IPR024882">
    <property type="entry name" value="NUP58/p45/49"/>
</dbReference>
<evidence type="ECO:0000256" key="4">
    <source>
        <dbReference type="ARBA" id="ARBA00022927"/>
    </source>
</evidence>
<evidence type="ECO:0000256" key="8">
    <source>
        <dbReference type="SAM" id="MobiDB-lite"/>
    </source>
</evidence>
<evidence type="ECO:0000256" key="1">
    <source>
        <dbReference type="ARBA" id="ARBA00004567"/>
    </source>
</evidence>
<comment type="subcellular location">
    <subcellularLocation>
        <location evidence="1">Nucleus</location>
        <location evidence="1">Nuclear pore complex</location>
    </subcellularLocation>
</comment>
<sequence>MAFNFGAKSATTAAAPAFGAPAATSAAPTFSFGAPASQPATSTPTPAFGAPASTAQAGFPTLGAPLTSGAPSAFPTFGASAAPTSQPATTTPAAAPGGFSFGTPAVTSAPAFGSTTAATSAPSLTFGGAAAGAAPAFGTLTTAPAGGLQLGAAAAATPPAAVTMKAKVSTLPPEFQAQIASLANIIKQQTTISDNLSKSDMGARLEALMIDIDRVRKLHGSVSLLLEQDLVTIQALKKSVRAELDHVDLASRLTGDDKDNHALLRASRHTSIIPFLKEKCEGFCRSALQCGQSLNVRYFNARPVITHLAYPRLWSCQELEDHIRSLVHSQPPTPQALTEAARAQNNAFVMYTNRVAELHAMVERMREQYLAYRREYFGDAKLP</sequence>
<keyword evidence="5" id="KW-0811">Translocation</keyword>
<feature type="compositionally biased region" description="Low complexity" evidence="8">
    <location>
        <begin position="79"/>
        <end position="96"/>
    </location>
</feature>
<dbReference type="GO" id="GO:0015031">
    <property type="term" value="P:protein transport"/>
    <property type="evidence" value="ECO:0007669"/>
    <property type="project" value="UniProtKB-KW"/>
</dbReference>
<dbReference type="GO" id="GO:0051028">
    <property type="term" value="P:mRNA transport"/>
    <property type="evidence" value="ECO:0007669"/>
    <property type="project" value="UniProtKB-KW"/>
</dbReference>
<accession>A0A1Y2H6X2</accession>
<dbReference type="GO" id="GO:0005643">
    <property type="term" value="C:nuclear pore"/>
    <property type="evidence" value="ECO:0007669"/>
    <property type="project" value="UniProtKB-SubCell"/>
</dbReference>
<dbReference type="PANTHER" id="PTHR13437">
    <property type="entry name" value="NUCLEOPORIN P58/P45 NUCLEOPORIN-LIKE PROTEIN 1"/>
    <property type="match status" value="1"/>
</dbReference>
<evidence type="ECO:0000313" key="10">
    <source>
        <dbReference type="Proteomes" id="UP000193411"/>
    </source>
</evidence>
<dbReference type="GO" id="GO:0008139">
    <property type="term" value="F:nuclear localization sequence binding"/>
    <property type="evidence" value="ECO:0007669"/>
    <property type="project" value="InterPro"/>
</dbReference>
<keyword evidence="7" id="KW-0539">Nucleus</keyword>
<keyword evidence="4" id="KW-0653">Protein transport</keyword>
<evidence type="ECO:0000256" key="3">
    <source>
        <dbReference type="ARBA" id="ARBA00022816"/>
    </source>
</evidence>
<dbReference type="OrthoDB" id="2538017at2759"/>
<organism evidence="9 10">
    <name type="scientific">Catenaria anguillulae PL171</name>
    <dbReference type="NCBI Taxonomy" id="765915"/>
    <lineage>
        <taxon>Eukaryota</taxon>
        <taxon>Fungi</taxon>
        <taxon>Fungi incertae sedis</taxon>
        <taxon>Blastocladiomycota</taxon>
        <taxon>Blastocladiomycetes</taxon>
        <taxon>Blastocladiales</taxon>
        <taxon>Catenariaceae</taxon>
        <taxon>Catenaria</taxon>
    </lineage>
</organism>